<evidence type="ECO:0000313" key="2">
    <source>
        <dbReference type="EMBL" id="KAL3841978.1"/>
    </source>
</evidence>
<protein>
    <submittedName>
        <fullName evidence="2">Uncharacterized protein</fullName>
    </submittedName>
</protein>
<evidence type="ECO:0000313" key="3">
    <source>
        <dbReference type="Proteomes" id="UP001634394"/>
    </source>
</evidence>
<gene>
    <name evidence="2" type="ORF">ACJMK2_020054</name>
</gene>
<dbReference type="AlphaFoldDB" id="A0ABD3U0D6"/>
<keyword evidence="3" id="KW-1185">Reference proteome</keyword>
<evidence type="ECO:0000256" key="1">
    <source>
        <dbReference type="SAM" id="MobiDB-lite"/>
    </source>
</evidence>
<dbReference type="Proteomes" id="UP001634394">
    <property type="component" value="Unassembled WGS sequence"/>
</dbReference>
<accession>A0ABD3U0D6</accession>
<reference evidence="2 3" key="1">
    <citation type="submission" date="2024-11" db="EMBL/GenBank/DDBJ databases">
        <title>Chromosome-level genome assembly of the freshwater bivalve Anodonta woodiana.</title>
        <authorList>
            <person name="Chen X."/>
        </authorList>
    </citation>
    <scope>NUCLEOTIDE SEQUENCE [LARGE SCALE GENOMIC DNA]</scope>
    <source>
        <strain evidence="2">MN2024</strain>
        <tissue evidence="2">Gills</tissue>
    </source>
</reference>
<dbReference type="EMBL" id="JBJQND010000017">
    <property type="protein sequence ID" value="KAL3841978.1"/>
    <property type="molecule type" value="Genomic_DNA"/>
</dbReference>
<feature type="region of interest" description="Disordered" evidence="1">
    <location>
        <begin position="1"/>
        <end position="36"/>
    </location>
</feature>
<organism evidence="2 3">
    <name type="scientific">Sinanodonta woodiana</name>
    <name type="common">Chinese pond mussel</name>
    <name type="synonym">Anodonta woodiana</name>
    <dbReference type="NCBI Taxonomy" id="1069815"/>
    <lineage>
        <taxon>Eukaryota</taxon>
        <taxon>Metazoa</taxon>
        <taxon>Spiralia</taxon>
        <taxon>Lophotrochozoa</taxon>
        <taxon>Mollusca</taxon>
        <taxon>Bivalvia</taxon>
        <taxon>Autobranchia</taxon>
        <taxon>Heteroconchia</taxon>
        <taxon>Palaeoheterodonta</taxon>
        <taxon>Unionida</taxon>
        <taxon>Unionoidea</taxon>
        <taxon>Unionidae</taxon>
        <taxon>Unioninae</taxon>
        <taxon>Sinanodonta</taxon>
    </lineage>
</organism>
<name>A0ABD3U0D6_SINWO</name>
<comment type="caution">
    <text evidence="2">The sequence shown here is derived from an EMBL/GenBank/DDBJ whole genome shotgun (WGS) entry which is preliminary data.</text>
</comment>
<sequence>MPKQKKNVEGVPPVASKASDDDSNLQDSQHSSPHHCSPLRGCLIEKKKINEMQKMLESFGCKYTFTFCNYFYKLRKLCFKCHVTAQYQY</sequence>
<proteinExistence type="predicted"/>